<feature type="transmembrane region" description="Helical" evidence="1">
    <location>
        <begin position="46"/>
        <end position="68"/>
    </location>
</feature>
<keyword evidence="3" id="KW-1185">Reference proteome</keyword>
<keyword evidence="1" id="KW-0472">Membrane</keyword>
<organism evidence="2 3">
    <name type="scientific">Podospora aff. communis PSN243</name>
    <dbReference type="NCBI Taxonomy" id="3040156"/>
    <lineage>
        <taxon>Eukaryota</taxon>
        <taxon>Fungi</taxon>
        <taxon>Dikarya</taxon>
        <taxon>Ascomycota</taxon>
        <taxon>Pezizomycotina</taxon>
        <taxon>Sordariomycetes</taxon>
        <taxon>Sordariomycetidae</taxon>
        <taxon>Sordariales</taxon>
        <taxon>Podosporaceae</taxon>
        <taxon>Podospora</taxon>
    </lineage>
</organism>
<reference evidence="2" key="1">
    <citation type="journal article" date="2023" name="Mol. Phylogenet. Evol.">
        <title>Genome-scale phylogeny and comparative genomics of the fungal order Sordariales.</title>
        <authorList>
            <person name="Hensen N."/>
            <person name="Bonometti L."/>
            <person name="Westerberg I."/>
            <person name="Brannstrom I.O."/>
            <person name="Guillou S."/>
            <person name="Cros-Aarteil S."/>
            <person name="Calhoun S."/>
            <person name="Haridas S."/>
            <person name="Kuo A."/>
            <person name="Mondo S."/>
            <person name="Pangilinan J."/>
            <person name="Riley R."/>
            <person name="LaButti K."/>
            <person name="Andreopoulos B."/>
            <person name="Lipzen A."/>
            <person name="Chen C."/>
            <person name="Yan M."/>
            <person name="Daum C."/>
            <person name="Ng V."/>
            <person name="Clum A."/>
            <person name="Steindorff A."/>
            <person name="Ohm R.A."/>
            <person name="Martin F."/>
            <person name="Silar P."/>
            <person name="Natvig D.O."/>
            <person name="Lalanne C."/>
            <person name="Gautier V."/>
            <person name="Ament-Velasquez S.L."/>
            <person name="Kruys A."/>
            <person name="Hutchinson M.I."/>
            <person name="Powell A.J."/>
            <person name="Barry K."/>
            <person name="Miller A.N."/>
            <person name="Grigoriev I.V."/>
            <person name="Debuchy R."/>
            <person name="Gladieux P."/>
            <person name="Hiltunen Thoren M."/>
            <person name="Johannesson H."/>
        </authorList>
    </citation>
    <scope>NUCLEOTIDE SEQUENCE</scope>
    <source>
        <strain evidence="2">PSN243</strain>
    </source>
</reference>
<feature type="transmembrane region" description="Helical" evidence="1">
    <location>
        <begin position="12"/>
        <end position="34"/>
    </location>
</feature>
<evidence type="ECO:0000313" key="2">
    <source>
        <dbReference type="EMBL" id="KAK4446835.1"/>
    </source>
</evidence>
<name>A0AAV9GG68_9PEZI</name>
<evidence type="ECO:0000256" key="1">
    <source>
        <dbReference type="SAM" id="Phobius"/>
    </source>
</evidence>
<protein>
    <recommendedName>
        <fullName evidence="4">Chitin synthase export chaperone</fullName>
    </recommendedName>
</protein>
<comment type="caution">
    <text evidence="2">The sequence shown here is derived from an EMBL/GenBank/DDBJ whole genome shotgun (WGS) entry which is preliminary data.</text>
</comment>
<gene>
    <name evidence="2" type="ORF">QBC34DRAFT_410934</name>
</gene>
<dbReference type="EMBL" id="MU865954">
    <property type="protein sequence ID" value="KAK4446835.1"/>
    <property type="molecule type" value="Genomic_DNA"/>
</dbReference>
<dbReference type="AlphaFoldDB" id="A0AAV9GG68"/>
<dbReference type="Proteomes" id="UP001321760">
    <property type="component" value="Unassembled WGS sequence"/>
</dbReference>
<reference evidence="2" key="2">
    <citation type="submission" date="2023-05" db="EMBL/GenBank/DDBJ databases">
        <authorList>
            <consortium name="Lawrence Berkeley National Laboratory"/>
            <person name="Steindorff A."/>
            <person name="Hensen N."/>
            <person name="Bonometti L."/>
            <person name="Westerberg I."/>
            <person name="Brannstrom I.O."/>
            <person name="Guillou S."/>
            <person name="Cros-Aarteil S."/>
            <person name="Calhoun S."/>
            <person name="Haridas S."/>
            <person name="Kuo A."/>
            <person name="Mondo S."/>
            <person name="Pangilinan J."/>
            <person name="Riley R."/>
            <person name="Labutti K."/>
            <person name="Andreopoulos B."/>
            <person name="Lipzen A."/>
            <person name="Chen C."/>
            <person name="Yanf M."/>
            <person name="Daum C."/>
            <person name="Ng V."/>
            <person name="Clum A."/>
            <person name="Ohm R."/>
            <person name="Martin F."/>
            <person name="Silar P."/>
            <person name="Natvig D."/>
            <person name="Lalanne C."/>
            <person name="Gautier V."/>
            <person name="Ament-Velasquez S.L."/>
            <person name="Kruys A."/>
            <person name="Hutchinson M.I."/>
            <person name="Powell A.J."/>
            <person name="Barry K."/>
            <person name="Miller A.N."/>
            <person name="Grigoriev I.V."/>
            <person name="Debuchy R."/>
            <person name="Gladieux P."/>
            <person name="Thoren M.H."/>
            <person name="Johannesson H."/>
        </authorList>
    </citation>
    <scope>NUCLEOTIDE SEQUENCE</scope>
    <source>
        <strain evidence="2">PSN243</strain>
    </source>
</reference>
<accession>A0AAV9GG68</accession>
<evidence type="ECO:0000313" key="3">
    <source>
        <dbReference type="Proteomes" id="UP001321760"/>
    </source>
</evidence>
<keyword evidence="1" id="KW-1133">Transmembrane helix</keyword>
<evidence type="ECO:0008006" key="4">
    <source>
        <dbReference type="Google" id="ProtNLM"/>
    </source>
</evidence>
<feature type="transmembrane region" description="Helical" evidence="1">
    <location>
        <begin position="88"/>
        <end position="108"/>
    </location>
</feature>
<sequence>MPVSGVQMGYPVSFRILANCLILGTSLVFWNLSLRKHSLPRCVLQATYFGFIGLVGSIALFTCGLDDLSSSWTYLYTPSPGILKARTALSIFLGLGGLYGVFGALFVFGPRMKPS</sequence>
<keyword evidence="1" id="KW-0812">Transmembrane</keyword>
<proteinExistence type="predicted"/>